<dbReference type="SUPFAM" id="SSF55729">
    <property type="entry name" value="Acyl-CoA N-acyltransferases (Nat)"/>
    <property type="match status" value="1"/>
</dbReference>
<organism evidence="4 5">
    <name type="scientific">Corallincola spongiicola</name>
    <dbReference type="NCBI Taxonomy" id="2520508"/>
    <lineage>
        <taxon>Bacteria</taxon>
        <taxon>Pseudomonadati</taxon>
        <taxon>Pseudomonadota</taxon>
        <taxon>Gammaproteobacteria</taxon>
        <taxon>Alteromonadales</taxon>
        <taxon>Psychromonadaceae</taxon>
        <taxon>Corallincola</taxon>
    </lineage>
</organism>
<comment type="caution">
    <text evidence="4">The sequence shown here is derived from an EMBL/GenBank/DDBJ whole genome shotgun (WGS) entry which is preliminary data.</text>
</comment>
<accession>A0ABY1WLC7</accession>
<feature type="domain" description="N-acetyltransferase" evidence="3">
    <location>
        <begin position="1"/>
        <end position="141"/>
    </location>
</feature>
<evidence type="ECO:0000313" key="5">
    <source>
        <dbReference type="Proteomes" id="UP000292544"/>
    </source>
</evidence>
<evidence type="ECO:0000313" key="4">
    <source>
        <dbReference type="EMBL" id="TAA41734.1"/>
    </source>
</evidence>
<dbReference type="PANTHER" id="PTHR43800">
    <property type="entry name" value="PEPTIDYL-LYSINE N-ACETYLTRANSFERASE YJAB"/>
    <property type="match status" value="1"/>
</dbReference>
<dbReference type="RefSeq" id="WP_130567639.1">
    <property type="nucleotide sequence ID" value="NZ_SHLY01000007.1"/>
</dbReference>
<dbReference type="PANTHER" id="PTHR43800:SF1">
    <property type="entry name" value="PEPTIDYL-LYSINE N-ACETYLTRANSFERASE YJAB"/>
    <property type="match status" value="1"/>
</dbReference>
<dbReference type="Proteomes" id="UP000292544">
    <property type="component" value="Unassembled WGS sequence"/>
</dbReference>
<dbReference type="InterPro" id="IPR016181">
    <property type="entry name" value="Acyl_CoA_acyltransferase"/>
</dbReference>
<dbReference type="Pfam" id="PF13673">
    <property type="entry name" value="Acetyltransf_10"/>
    <property type="match status" value="1"/>
</dbReference>
<dbReference type="PROSITE" id="PS51186">
    <property type="entry name" value="GNAT"/>
    <property type="match status" value="1"/>
</dbReference>
<evidence type="ECO:0000256" key="1">
    <source>
        <dbReference type="ARBA" id="ARBA00022679"/>
    </source>
</evidence>
<proteinExistence type="predicted"/>
<dbReference type="CDD" id="cd04301">
    <property type="entry name" value="NAT_SF"/>
    <property type="match status" value="1"/>
</dbReference>
<keyword evidence="2" id="KW-0012">Acyltransferase</keyword>
<evidence type="ECO:0000259" key="3">
    <source>
        <dbReference type="PROSITE" id="PS51186"/>
    </source>
</evidence>
<protein>
    <submittedName>
        <fullName evidence="4">N-acetyltransferase</fullName>
    </submittedName>
</protein>
<reference evidence="5" key="1">
    <citation type="submission" date="2019-02" db="EMBL/GenBank/DDBJ databases">
        <title>Draft genome sequence of Muricauda sp. 176CP4-71.</title>
        <authorList>
            <person name="Park J.-S."/>
        </authorList>
    </citation>
    <scope>NUCLEOTIDE SEQUENCE [LARGE SCALE GENOMIC DNA]</scope>
    <source>
        <strain evidence="5">176GS2-150</strain>
    </source>
</reference>
<name>A0ABY1WLC7_9GAMM</name>
<dbReference type="NCBIfam" id="NF007853">
    <property type="entry name" value="PRK10562.1"/>
    <property type="match status" value="1"/>
</dbReference>
<keyword evidence="5" id="KW-1185">Reference proteome</keyword>
<dbReference type="EMBL" id="SHLY01000007">
    <property type="protein sequence ID" value="TAA41734.1"/>
    <property type="molecule type" value="Genomic_DNA"/>
</dbReference>
<sequence length="141" mass="16154">MIRKYNEQDIEAVLDIWLKASVKAHDFVDAEFWQSQVENMRNIYIPASETYVFERDSEVAGFYALHENTLAAIFIEPELQGRGIGKMLIAHAKAQRSQLTLSVYKENVSSYQFYLSQGFAVLSEQTDEHTGHPEYIMGSVI</sequence>
<dbReference type="Gene3D" id="3.40.630.30">
    <property type="match status" value="1"/>
</dbReference>
<dbReference type="InterPro" id="IPR000182">
    <property type="entry name" value="GNAT_dom"/>
</dbReference>
<keyword evidence="1" id="KW-0808">Transferase</keyword>
<gene>
    <name evidence="4" type="ORF">EXY25_15955</name>
</gene>
<evidence type="ECO:0000256" key="2">
    <source>
        <dbReference type="ARBA" id="ARBA00023315"/>
    </source>
</evidence>